<evidence type="ECO:0000256" key="2">
    <source>
        <dbReference type="ARBA" id="ARBA00023015"/>
    </source>
</evidence>
<keyword evidence="4" id="KW-0238">DNA-binding</keyword>
<dbReference type="GO" id="GO:0006352">
    <property type="term" value="P:DNA-templated transcription initiation"/>
    <property type="evidence" value="ECO:0007669"/>
    <property type="project" value="InterPro"/>
</dbReference>
<dbReference type="RefSeq" id="WP_104435647.1">
    <property type="nucleotide sequence ID" value="NZ_PTJD01000021.1"/>
</dbReference>
<dbReference type="InterPro" id="IPR013325">
    <property type="entry name" value="RNA_pol_sigma_r2"/>
</dbReference>
<evidence type="ECO:0000259" key="7">
    <source>
        <dbReference type="Pfam" id="PF04542"/>
    </source>
</evidence>
<protein>
    <submittedName>
        <fullName evidence="9">RNA polymerase sigma-70 factor (Sigma-E family)</fullName>
    </submittedName>
</protein>
<gene>
    <name evidence="9" type="ORF">CLV92_1214</name>
</gene>
<evidence type="ECO:0000259" key="8">
    <source>
        <dbReference type="Pfam" id="PF08281"/>
    </source>
</evidence>
<keyword evidence="2" id="KW-0805">Transcription regulation</keyword>
<keyword evidence="3" id="KW-0731">Sigma factor</keyword>
<dbReference type="InterPro" id="IPR014325">
    <property type="entry name" value="RNA_pol_sigma-E_actinobac"/>
</dbReference>
<evidence type="ECO:0000313" key="9">
    <source>
        <dbReference type="EMBL" id="PPK90874.1"/>
    </source>
</evidence>
<accession>A0A2S6ICD0</accession>
<evidence type="ECO:0000256" key="5">
    <source>
        <dbReference type="ARBA" id="ARBA00023163"/>
    </source>
</evidence>
<keyword evidence="10" id="KW-1185">Reference proteome</keyword>
<sequence length="171" mass="19219">MSREDFSTWAEVASPQLYRIARLLVLDAHAAEDLLQDALEKVFAHWSRVDEPDAYARRVLANAANSRWRRHGRRRETSWEERQDAGTSHPQVSPHAGVEERLDLIGDLASLPVRQRAVLALRYLEDRSEQEVADLLDISVGTVKSQTSRALTRLRHLAPAPAPAPAEGTRS</sequence>
<dbReference type="PANTHER" id="PTHR43133:SF50">
    <property type="entry name" value="ECF RNA POLYMERASE SIGMA FACTOR SIGM"/>
    <property type="match status" value="1"/>
</dbReference>
<proteinExistence type="inferred from homology"/>
<evidence type="ECO:0000256" key="3">
    <source>
        <dbReference type="ARBA" id="ARBA00023082"/>
    </source>
</evidence>
<name>A0A2S6ICD0_9ACTN</name>
<feature type="compositionally biased region" description="Basic and acidic residues" evidence="6">
    <location>
        <begin position="75"/>
        <end position="84"/>
    </location>
</feature>
<dbReference type="Gene3D" id="1.10.10.10">
    <property type="entry name" value="Winged helix-like DNA-binding domain superfamily/Winged helix DNA-binding domain"/>
    <property type="match status" value="1"/>
</dbReference>
<organism evidence="9 10">
    <name type="scientific">Kineococcus xinjiangensis</name>
    <dbReference type="NCBI Taxonomy" id="512762"/>
    <lineage>
        <taxon>Bacteria</taxon>
        <taxon>Bacillati</taxon>
        <taxon>Actinomycetota</taxon>
        <taxon>Actinomycetes</taxon>
        <taxon>Kineosporiales</taxon>
        <taxon>Kineosporiaceae</taxon>
        <taxon>Kineococcus</taxon>
    </lineage>
</organism>
<feature type="domain" description="RNA polymerase sigma-70 region 2" evidence="7">
    <location>
        <begin position="14"/>
        <end position="74"/>
    </location>
</feature>
<dbReference type="NCBIfam" id="TIGR02937">
    <property type="entry name" value="sigma70-ECF"/>
    <property type="match status" value="1"/>
</dbReference>
<dbReference type="InterPro" id="IPR036388">
    <property type="entry name" value="WH-like_DNA-bd_sf"/>
</dbReference>
<dbReference type="Pfam" id="PF08281">
    <property type="entry name" value="Sigma70_r4_2"/>
    <property type="match status" value="1"/>
</dbReference>
<reference evidence="9 10" key="1">
    <citation type="submission" date="2018-02" db="EMBL/GenBank/DDBJ databases">
        <title>Genomic Encyclopedia of Archaeal and Bacterial Type Strains, Phase II (KMG-II): from individual species to whole genera.</title>
        <authorList>
            <person name="Goeker M."/>
        </authorList>
    </citation>
    <scope>NUCLEOTIDE SEQUENCE [LARGE SCALE GENOMIC DNA]</scope>
    <source>
        <strain evidence="9 10">DSM 22857</strain>
    </source>
</reference>
<dbReference type="InterPro" id="IPR039425">
    <property type="entry name" value="RNA_pol_sigma-70-like"/>
</dbReference>
<dbReference type="InterPro" id="IPR007627">
    <property type="entry name" value="RNA_pol_sigma70_r2"/>
</dbReference>
<evidence type="ECO:0000256" key="6">
    <source>
        <dbReference type="SAM" id="MobiDB-lite"/>
    </source>
</evidence>
<dbReference type="OrthoDB" id="3686693at2"/>
<dbReference type="SUPFAM" id="SSF88946">
    <property type="entry name" value="Sigma2 domain of RNA polymerase sigma factors"/>
    <property type="match status" value="1"/>
</dbReference>
<evidence type="ECO:0000256" key="4">
    <source>
        <dbReference type="ARBA" id="ARBA00023125"/>
    </source>
</evidence>
<comment type="similarity">
    <text evidence="1">Belongs to the sigma-70 factor family. ECF subfamily.</text>
</comment>
<feature type="region of interest" description="Disordered" evidence="6">
    <location>
        <begin position="71"/>
        <end position="96"/>
    </location>
</feature>
<dbReference type="PANTHER" id="PTHR43133">
    <property type="entry name" value="RNA POLYMERASE ECF-TYPE SIGMA FACTO"/>
    <property type="match status" value="1"/>
</dbReference>
<feature type="domain" description="RNA polymerase sigma factor 70 region 4 type 2" evidence="8">
    <location>
        <begin position="108"/>
        <end position="154"/>
    </location>
</feature>
<evidence type="ECO:0000313" key="10">
    <source>
        <dbReference type="Proteomes" id="UP000239485"/>
    </source>
</evidence>
<dbReference type="Gene3D" id="1.10.1740.10">
    <property type="match status" value="1"/>
</dbReference>
<dbReference type="AlphaFoldDB" id="A0A2S6ICD0"/>
<keyword evidence="5" id="KW-0804">Transcription</keyword>
<comment type="caution">
    <text evidence="9">The sequence shown here is derived from an EMBL/GenBank/DDBJ whole genome shotgun (WGS) entry which is preliminary data.</text>
</comment>
<dbReference type="Pfam" id="PF04542">
    <property type="entry name" value="Sigma70_r2"/>
    <property type="match status" value="1"/>
</dbReference>
<dbReference type="EMBL" id="PTJD01000021">
    <property type="protein sequence ID" value="PPK90874.1"/>
    <property type="molecule type" value="Genomic_DNA"/>
</dbReference>
<dbReference type="NCBIfam" id="TIGR02983">
    <property type="entry name" value="SigE-fam_strep"/>
    <property type="match status" value="1"/>
</dbReference>
<dbReference type="Proteomes" id="UP000239485">
    <property type="component" value="Unassembled WGS sequence"/>
</dbReference>
<dbReference type="InterPro" id="IPR013324">
    <property type="entry name" value="RNA_pol_sigma_r3/r4-like"/>
</dbReference>
<dbReference type="SUPFAM" id="SSF88659">
    <property type="entry name" value="Sigma3 and sigma4 domains of RNA polymerase sigma factors"/>
    <property type="match status" value="1"/>
</dbReference>
<dbReference type="CDD" id="cd06171">
    <property type="entry name" value="Sigma70_r4"/>
    <property type="match status" value="1"/>
</dbReference>
<dbReference type="InterPro" id="IPR013249">
    <property type="entry name" value="RNA_pol_sigma70_r4_t2"/>
</dbReference>
<dbReference type="GO" id="GO:0003677">
    <property type="term" value="F:DNA binding"/>
    <property type="evidence" value="ECO:0007669"/>
    <property type="project" value="UniProtKB-KW"/>
</dbReference>
<dbReference type="GO" id="GO:0016987">
    <property type="term" value="F:sigma factor activity"/>
    <property type="evidence" value="ECO:0007669"/>
    <property type="project" value="UniProtKB-KW"/>
</dbReference>
<evidence type="ECO:0000256" key="1">
    <source>
        <dbReference type="ARBA" id="ARBA00010641"/>
    </source>
</evidence>
<dbReference type="InterPro" id="IPR014284">
    <property type="entry name" value="RNA_pol_sigma-70_dom"/>
</dbReference>